<dbReference type="Pfam" id="PF00590">
    <property type="entry name" value="TP_methylase"/>
    <property type="match status" value="1"/>
</dbReference>
<sequence length="301" mass="34394">MLVVLLMAMSYSAVARTIMCLIFSFNARLLKKSTTISAWYRVPPRSSHQMKQILLIGMGAGDPEQITLQAIAALNRTDVVFILDKGYVDDELLRLRKELCQRYISHQGYRLVQVQDPRRENDPDIYERGIEGWHEQRAVLFEQLLNDELCADQVGAFLVWGDPALYDSTMRILDRVLARGRAVFEYQVIPGITSVQSLVARHRIPLNRIGESIHITTGRRLATAPLEQPRNVVVMLDAQCTFERYIGQGLDIYWGAYLGTPDEVLVAGRLDDVCAQIMRLRSEARERKGWIMDTYLLRKPA</sequence>
<dbReference type="EMBL" id="RBOC01000089">
    <property type="protein sequence ID" value="RMM09712.1"/>
    <property type="molecule type" value="Genomic_DNA"/>
</dbReference>
<dbReference type="AlphaFoldDB" id="A0A0P9KFX9"/>
<dbReference type="Gene3D" id="3.40.1010.10">
    <property type="entry name" value="Cobalt-precorrin-4 Transmethylase, Domain 1"/>
    <property type="match status" value="1"/>
</dbReference>
<dbReference type="Proteomes" id="UP000278587">
    <property type="component" value="Unassembled WGS sequence"/>
</dbReference>
<name>A0A0P9KFX9_9PSED</name>
<reference evidence="7 8" key="1">
    <citation type="submission" date="2018-08" db="EMBL/GenBank/DDBJ databases">
        <title>Recombination of ecologically and evolutionarily significant loci maintains genetic cohesion in the Pseudomonas syringae species complex.</title>
        <authorList>
            <person name="Dillon M."/>
            <person name="Thakur S."/>
            <person name="Almeida R.N.D."/>
            <person name="Weir B.S."/>
            <person name="Guttman D.S."/>
        </authorList>
    </citation>
    <scope>NUCLEOTIDE SEQUENCE [LARGE SCALE GENOMIC DNA]</scope>
    <source>
        <strain evidence="7 8">ICMP 4086</strain>
    </source>
</reference>
<evidence type="ECO:0000256" key="2">
    <source>
        <dbReference type="ARBA" id="ARBA00022573"/>
    </source>
</evidence>
<dbReference type="GO" id="GO:0043819">
    <property type="term" value="F:precorrin-6A synthase (deacetylating) activity"/>
    <property type="evidence" value="ECO:0007669"/>
    <property type="project" value="InterPro"/>
</dbReference>
<evidence type="ECO:0000256" key="3">
    <source>
        <dbReference type="ARBA" id="ARBA00022603"/>
    </source>
</evidence>
<dbReference type="InterPro" id="IPR000878">
    <property type="entry name" value="4pyrrol_Mease"/>
</dbReference>
<protein>
    <submittedName>
        <fullName evidence="7">Tetrapyrrole methylase protein</fullName>
    </submittedName>
</protein>
<dbReference type="InterPro" id="IPR035996">
    <property type="entry name" value="4pyrrol_Methylase_sf"/>
</dbReference>
<evidence type="ECO:0000313" key="7">
    <source>
        <dbReference type="EMBL" id="RMM09712.1"/>
    </source>
</evidence>
<evidence type="ECO:0000313" key="8">
    <source>
        <dbReference type="Proteomes" id="UP000278587"/>
    </source>
</evidence>
<dbReference type="CDD" id="cd11643">
    <property type="entry name" value="Precorrin-6A-synthase"/>
    <property type="match status" value="1"/>
</dbReference>
<dbReference type="SUPFAM" id="SSF53790">
    <property type="entry name" value="Tetrapyrrole methylase"/>
    <property type="match status" value="1"/>
</dbReference>
<evidence type="ECO:0000256" key="1">
    <source>
        <dbReference type="ARBA" id="ARBA00004953"/>
    </source>
</evidence>
<evidence type="ECO:0000256" key="4">
    <source>
        <dbReference type="ARBA" id="ARBA00022679"/>
    </source>
</evidence>
<keyword evidence="5" id="KW-0949">S-adenosyl-L-methionine</keyword>
<dbReference type="InterPro" id="IPR014777">
    <property type="entry name" value="4pyrrole_Mease_sub1"/>
</dbReference>
<dbReference type="GO" id="GO:0009236">
    <property type="term" value="P:cobalamin biosynthetic process"/>
    <property type="evidence" value="ECO:0007669"/>
    <property type="project" value="UniProtKB-KW"/>
</dbReference>
<comment type="caution">
    <text evidence="7">The sequence shown here is derived from an EMBL/GenBank/DDBJ whole genome shotgun (WGS) entry which is preliminary data.</text>
</comment>
<evidence type="ECO:0000259" key="6">
    <source>
        <dbReference type="Pfam" id="PF00590"/>
    </source>
</evidence>
<keyword evidence="4" id="KW-0808">Transferase</keyword>
<dbReference type="PANTHER" id="PTHR43467">
    <property type="entry name" value="COBALT-PRECORRIN-2 C(20)-METHYLTRANSFERASE"/>
    <property type="match status" value="1"/>
</dbReference>
<keyword evidence="3 7" id="KW-0489">Methyltransferase</keyword>
<dbReference type="InterPro" id="IPR014776">
    <property type="entry name" value="4pyrrole_Mease_sub2"/>
</dbReference>
<dbReference type="PANTHER" id="PTHR43467:SF1">
    <property type="entry name" value="PRECORRIN-6A SYNTHASE [DEACETYLATING]"/>
    <property type="match status" value="1"/>
</dbReference>
<organism evidence="7 8">
    <name type="scientific">Pseudomonas caricapapayae</name>
    <dbReference type="NCBI Taxonomy" id="46678"/>
    <lineage>
        <taxon>Bacteria</taxon>
        <taxon>Pseudomonadati</taxon>
        <taxon>Pseudomonadota</taxon>
        <taxon>Gammaproteobacteria</taxon>
        <taxon>Pseudomonadales</taxon>
        <taxon>Pseudomonadaceae</taxon>
        <taxon>Pseudomonas</taxon>
    </lineage>
</organism>
<comment type="pathway">
    <text evidence="1">Cofactor biosynthesis; adenosylcobalamin biosynthesis.</text>
</comment>
<dbReference type="GO" id="GO:0032259">
    <property type="term" value="P:methylation"/>
    <property type="evidence" value="ECO:0007669"/>
    <property type="project" value="UniProtKB-KW"/>
</dbReference>
<keyword evidence="2" id="KW-0169">Cobalamin biosynthesis</keyword>
<dbReference type="InterPro" id="IPR012797">
    <property type="entry name" value="CobF"/>
</dbReference>
<dbReference type="Gene3D" id="3.30.950.10">
    <property type="entry name" value="Methyltransferase, Cobalt-precorrin-4 Transmethylase, Domain 2"/>
    <property type="match status" value="1"/>
</dbReference>
<accession>A0A0P9KFX9</accession>
<evidence type="ECO:0000256" key="5">
    <source>
        <dbReference type="ARBA" id="ARBA00022691"/>
    </source>
</evidence>
<proteinExistence type="predicted"/>
<gene>
    <name evidence="7" type="ORF">ALQ84_100105</name>
</gene>
<dbReference type="PIRSF" id="PIRSF036525">
    <property type="entry name" value="CobF"/>
    <property type="match status" value="1"/>
</dbReference>
<feature type="domain" description="Tetrapyrrole methylase" evidence="6">
    <location>
        <begin position="53"/>
        <end position="273"/>
    </location>
</feature>
<dbReference type="NCBIfam" id="TIGR02434">
    <property type="entry name" value="CobF"/>
    <property type="match status" value="1"/>
</dbReference>